<feature type="region of interest" description="Disordered" evidence="1">
    <location>
        <begin position="398"/>
        <end position="427"/>
    </location>
</feature>
<dbReference type="AlphaFoldDB" id="A0A9J7K8F6"/>
<dbReference type="KEGG" id="cge:100764892"/>
<name>A0A9J7K8F6_CRIGR</name>
<sequence>MMRRLQFTRKDSSKQRGLNTPQHSPERKQQLSIVEEEDLEEVQDIKNQDDDQDERASVRALWSQEGVIAFLIVSASTLTLLSTHEDINQVPSAPDTSAQQGSGILGILTETIGGINSVERESEALEKRAGALSTEALGGQESPSMPGPLGSTKPSGRVKPGPIPPALNTSAAHMTVASQPGSSGADPGEENVASGTLETIAMSLPQTSPTRGSEQFSKVPKLCWTVPATASSETTVAPKPTWHPIRASLFPIFPRAPCPLLSTSSSPAWRDGHSRSEASPPVTLAPRSPLGLPILPWMPNTLKATELPLPASSRRSGLELTSQAFTVGSGSSENPIALGTGPVSSGAPGPLLSSATSPSHPSSPYSPPSSPELPLSSSPPPASLSFFPPPSSIPASVSFVTTGARDPPKPSVSVTAPSTTDSSIKTSNLAPPMALRPSHPGPWDPTSLIHLPTFSLQHFSILPSAPHSSGFTKLSGVADPTQSSTLLHPGQDVSLQDLSPSTPGPSHVAHSVTFRINSKCFTTAVGNLIPLKRRLLKRLICYQLQLIYLEAFSSFKNVSALLFRPDSTEVKASLVFGQPDPSALEILWALYRKVKASRWLLGHLSLADNSITSDEYNIADLTRETISITFILMRPFLPQLLLPGSQPFILLEKQILQLVTHEVSRFYKANPHDQPLLLFSNVNEWVSIYMEYKFKSPIPTHLRGLASYLAHHITDPTLQKSSMVANGEKAELALYETQLLILGHPFGKALENKTSSESQELRGLLTKWLTSVLKPLHNFGQVVVEEFQQEPLTAKVQAAFFGAAPAQAIIQDCMHRALGFLQETEGLQLEMLIPVLGMPSSRASRGPSHGFMLNLQLTSLHVLLEQYAFHPRFGFDPMTAPPQFRLEDKNLHHSSGYTTQVLAGTIHVALGAALHFTKKQTPYLS</sequence>
<proteinExistence type="predicted"/>
<feature type="region of interest" description="Disordered" evidence="1">
    <location>
        <begin position="134"/>
        <end position="168"/>
    </location>
</feature>
<gene>
    <name evidence="3" type="primary">LOC100764892</name>
</gene>
<feature type="compositionally biased region" description="Low complexity" evidence="1">
    <location>
        <begin position="350"/>
        <end position="363"/>
    </location>
</feature>
<dbReference type="RefSeq" id="XP_035300109.1">
    <property type="nucleotide sequence ID" value="XM_035444218.1"/>
</dbReference>
<feature type="region of interest" description="Disordered" evidence="1">
    <location>
        <begin position="1"/>
        <end position="34"/>
    </location>
</feature>
<feature type="compositionally biased region" description="Polar residues" evidence="1">
    <location>
        <begin position="412"/>
        <end position="427"/>
    </location>
</feature>
<dbReference type="OrthoDB" id="10070537at2759"/>
<protein>
    <submittedName>
        <fullName evidence="3">Taste receptor cell protein 1-like isoform X2</fullName>
    </submittedName>
</protein>
<dbReference type="Proteomes" id="UP001108280">
    <property type="component" value="Chromosome 4"/>
</dbReference>
<accession>A0A9J7K8F6</accession>
<feature type="region of interest" description="Disordered" evidence="1">
    <location>
        <begin position="264"/>
        <end position="285"/>
    </location>
</feature>
<dbReference type="GeneID" id="100764892"/>
<organism evidence="2 3">
    <name type="scientific">Cricetulus griseus</name>
    <name type="common">Chinese hamster</name>
    <name type="synonym">Cricetulus barabensis griseus</name>
    <dbReference type="NCBI Taxonomy" id="10029"/>
    <lineage>
        <taxon>Eukaryota</taxon>
        <taxon>Metazoa</taxon>
        <taxon>Chordata</taxon>
        <taxon>Craniata</taxon>
        <taxon>Vertebrata</taxon>
        <taxon>Euteleostomi</taxon>
        <taxon>Mammalia</taxon>
        <taxon>Eutheria</taxon>
        <taxon>Euarchontoglires</taxon>
        <taxon>Glires</taxon>
        <taxon>Rodentia</taxon>
        <taxon>Myomorpha</taxon>
        <taxon>Muroidea</taxon>
        <taxon>Cricetidae</taxon>
        <taxon>Cricetinae</taxon>
        <taxon>Cricetulus</taxon>
    </lineage>
</organism>
<evidence type="ECO:0000256" key="1">
    <source>
        <dbReference type="SAM" id="MobiDB-lite"/>
    </source>
</evidence>
<feature type="compositionally biased region" description="Pro residues" evidence="1">
    <location>
        <begin position="364"/>
        <end position="382"/>
    </location>
</feature>
<reference evidence="2" key="1">
    <citation type="journal article" date="2018" name="Biotechnol. Bioeng.">
        <title>A reference genome of the Chinese hamster based on a hybrid assembly strategy.</title>
        <authorList>
            <person name="Rupp O."/>
            <person name="MacDonald M.L."/>
            <person name="Li S."/>
            <person name="Dhiman H."/>
            <person name="Polson S."/>
            <person name="Griep S."/>
            <person name="Heffner K."/>
            <person name="Hernandez I."/>
            <person name="Brinkrolf K."/>
            <person name="Jadhav V."/>
            <person name="Samoudi M."/>
            <person name="Hao H."/>
            <person name="Kingham B."/>
            <person name="Goesmann A."/>
            <person name="Betenbaugh M.J."/>
            <person name="Lewis N.E."/>
            <person name="Borth N."/>
            <person name="Lee K.H."/>
        </authorList>
    </citation>
    <scope>NUCLEOTIDE SEQUENCE [LARGE SCALE GENOMIC DNA]</scope>
    <source>
        <strain evidence="2">17A/GY</strain>
    </source>
</reference>
<evidence type="ECO:0000313" key="3">
    <source>
        <dbReference type="RefSeq" id="XP_035300109.1"/>
    </source>
</evidence>
<reference evidence="2" key="2">
    <citation type="journal article" date="2020" name="Biotechnol. Bioeng.">
        <title>Chromosome-scale scaffolds for the Chinese hamster reference genome assembly to facilitate the study of the CHO epigenome.</title>
        <authorList>
            <person name="Hilliard W."/>
            <person name="MacDonald M."/>
            <person name="Lee K.H."/>
        </authorList>
    </citation>
    <scope>NUCLEOTIDE SEQUENCE [LARGE SCALE GENOMIC DNA]</scope>
    <source>
        <strain evidence="2">17A/GY</strain>
    </source>
</reference>
<evidence type="ECO:0000313" key="2">
    <source>
        <dbReference type="Proteomes" id="UP001108280"/>
    </source>
</evidence>
<keyword evidence="2" id="KW-1185">Reference proteome</keyword>
<feature type="region of interest" description="Disordered" evidence="1">
    <location>
        <begin position="326"/>
        <end position="382"/>
    </location>
</feature>
<reference evidence="3" key="3">
    <citation type="submission" date="2025-08" db="UniProtKB">
        <authorList>
            <consortium name="RefSeq"/>
        </authorList>
    </citation>
    <scope>IDENTIFICATION</scope>
    <source>
        <strain evidence="3">17A/GY</strain>
        <tissue evidence="3">Liver</tissue>
    </source>
</reference>